<dbReference type="Proteomes" id="UP000479190">
    <property type="component" value="Unassembled WGS sequence"/>
</dbReference>
<sequence length="111" mass="12706">MNDHRLKMTNTRHINTTNSERSTRVAVRCFWINHARAYKIQNARYYRRAIGIYLVDACVQAATNTCAPIIEYSPAHTHTHTSGNTLSSFYADEVYTCAHGARDRRAVIHPL</sequence>
<organism evidence="1 2">
    <name type="scientific">Trichogramma brassicae</name>
    <dbReference type="NCBI Taxonomy" id="86971"/>
    <lineage>
        <taxon>Eukaryota</taxon>
        <taxon>Metazoa</taxon>
        <taxon>Ecdysozoa</taxon>
        <taxon>Arthropoda</taxon>
        <taxon>Hexapoda</taxon>
        <taxon>Insecta</taxon>
        <taxon>Pterygota</taxon>
        <taxon>Neoptera</taxon>
        <taxon>Endopterygota</taxon>
        <taxon>Hymenoptera</taxon>
        <taxon>Apocrita</taxon>
        <taxon>Proctotrupomorpha</taxon>
        <taxon>Chalcidoidea</taxon>
        <taxon>Trichogrammatidae</taxon>
        <taxon>Trichogramma</taxon>
    </lineage>
</organism>
<accession>A0A6H5HW73</accession>
<proteinExistence type="predicted"/>
<name>A0A6H5HW73_9HYME</name>
<dbReference type="EMBL" id="CADCXV010000001">
    <property type="protein sequence ID" value="CAB0027774.1"/>
    <property type="molecule type" value="Genomic_DNA"/>
</dbReference>
<gene>
    <name evidence="1" type="ORF">TBRA_LOCUS4</name>
</gene>
<reference evidence="1 2" key="1">
    <citation type="submission" date="2020-02" db="EMBL/GenBank/DDBJ databases">
        <authorList>
            <person name="Ferguson B K."/>
        </authorList>
    </citation>
    <scope>NUCLEOTIDE SEQUENCE [LARGE SCALE GENOMIC DNA]</scope>
</reference>
<evidence type="ECO:0000313" key="2">
    <source>
        <dbReference type="Proteomes" id="UP000479190"/>
    </source>
</evidence>
<keyword evidence="2" id="KW-1185">Reference proteome</keyword>
<protein>
    <submittedName>
        <fullName evidence="1">Uncharacterized protein</fullName>
    </submittedName>
</protein>
<dbReference type="AlphaFoldDB" id="A0A6H5HW73"/>
<evidence type="ECO:0000313" key="1">
    <source>
        <dbReference type="EMBL" id="CAB0027774.1"/>
    </source>
</evidence>